<accession>A0A0U5GIV4</accession>
<dbReference type="AlphaFoldDB" id="A0A0U5GIV4"/>
<evidence type="ECO:0000313" key="2">
    <source>
        <dbReference type="Proteomes" id="UP000054771"/>
    </source>
</evidence>
<dbReference type="Proteomes" id="UP000054771">
    <property type="component" value="Unassembled WGS sequence"/>
</dbReference>
<dbReference type="STRING" id="454130.A0A0U5GIV4"/>
<evidence type="ECO:0000313" key="1">
    <source>
        <dbReference type="EMBL" id="CEL10840.1"/>
    </source>
</evidence>
<protein>
    <submittedName>
        <fullName evidence="1">Uncharacterized protein</fullName>
    </submittedName>
</protein>
<sequence length="435" mass="48788">MYLGAKDSGHVAGSLRQRRLVQWRGWKGRREGIPPSMRTFSSSSNLSINPVYHLHLYGIVSIQCHSFLSTLGSSTVAHRTSRQPSPTRWKKQTALEPLTANFNPRTLPPDLHPSRRIVMANSSDQQWLWDSTWSKLRFATENAEPDITAMECWSYQDKSQSSPPSVTHGKQTFPISSVEAWLKKPYPSTSNHHLLSGFKVLILPLDPDNPVPQMTESALDSIYAALNLPPSHRHTVSSVTGADGVFLQPDGTYAIVHCMIPSSISPSVTLCYDPAANVTRGIFQIAEIPYNRFGKLQSEYSSCGHPLLLPLIALEISVELTILENVRPVEVALREIERETGYDMNSEADNASLQITGNLRDLTRRLGAAQSSMYFGVGNLRAARRSTEFLQQKLRYLSRTLPDEARARLDQPSRMLEERIEYLLSIMENGSTSWR</sequence>
<reference evidence="2" key="1">
    <citation type="journal article" date="2016" name="Genome Announc.">
        <title>Draft genome sequences of fungus Aspergillus calidoustus.</title>
        <authorList>
            <person name="Horn F."/>
            <person name="Linde J."/>
            <person name="Mattern D.J."/>
            <person name="Walther G."/>
            <person name="Guthke R."/>
            <person name="Scherlach K."/>
            <person name="Martin K."/>
            <person name="Brakhage A.A."/>
            <person name="Petzke L."/>
            <person name="Valiante V."/>
        </authorList>
    </citation>
    <scope>NUCLEOTIDE SEQUENCE [LARGE SCALE GENOMIC DNA]</scope>
    <source>
        <strain evidence="2">SF006504</strain>
    </source>
</reference>
<name>A0A0U5GIV4_ASPCI</name>
<organism evidence="1 2">
    <name type="scientific">Aspergillus calidoustus</name>
    <dbReference type="NCBI Taxonomy" id="454130"/>
    <lineage>
        <taxon>Eukaryota</taxon>
        <taxon>Fungi</taxon>
        <taxon>Dikarya</taxon>
        <taxon>Ascomycota</taxon>
        <taxon>Pezizomycotina</taxon>
        <taxon>Eurotiomycetes</taxon>
        <taxon>Eurotiomycetidae</taxon>
        <taxon>Eurotiales</taxon>
        <taxon>Aspergillaceae</taxon>
        <taxon>Aspergillus</taxon>
        <taxon>Aspergillus subgen. Nidulantes</taxon>
    </lineage>
</organism>
<gene>
    <name evidence="1" type="ORF">ASPCAL13949</name>
</gene>
<keyword evidence="2" id="KW-1185">Reference proteome</keyword>
<dbReference type="OrthoDB" id="5207033at2759"/>
<proteinExistence type="predicted"/>
<dbReference type="EMBL" id="CDMC01000021">
    <property type="protein sequence ID" value="CEL10840.1"/>
    <property type="molecule type" value="Genomic_DNA"/>
</dbReference>